<dbReference type="Proteomes" id="UP000038200">
    <property type="component" value="Unassembled WGS sequence"/>
</dbReference>
<organism evidence="2 3">
    <name type="scientific">Capnocytophaga canis</name>
    <dbReference type="NCBI Taxonomy" id="1848903"/>
    <lineage>
        <taxon>Bacteria</taxon>
        <taxon>Pseudomonadati</taxon>
        <taxon>Bacteroidota</taxon>
        <taxon>Flavobacteriia</taxon>
        <taxon>Flavobacteriales</taxon>
        <taxon>Flavobacteriaceae</taxon>
        <taxon>Capnocytophaga</taxon>
    </lineage>
</organism>
<evidence type="ECO:0000313" key="4">
    <source>
        <dbReference type="Proteomes" id="UP000045051"/>
    </source>
</evidence>
<protein>
    <recommendedName>
        <fullName evidence="5">Lipoprotein</fullName>
    </recommendedName>
</protein>
<evidence type="ECO:0008006" key="5">
    <source>
        <dbReference type="Google" id="ProtNLM"/>
    </source>
</evidence>
<dbReference type="OrthoDB" id="1364606at2"/>
<accession>A0A0B7IGF5</accession>
<evidence type="ECO:0000313" key="1">
    <source>
        <dbReference type="EMBL" id="CEN48763.1"/>
    </source>
</evidence>
<proteinExistence type="predicted"/>
<sequence length="209" mass="24792">MKNIFYILVCLTLQGCHFSNDVKKDKILFNIASDGIKQFYSSFIENPQNADSLVLFETFQKIQNTGYLGNINISYPTSAKVYELFMMLDKFEDAERLLEDDKVSFKDRNFYRNYTKAIHYYHTNREKSHFFAQEGLKDIKMVIKSKNIDDKFSAYGRYFYMRTFLVGKEKVLQEIDSMQKVNKTFSEIEYEAGFKDGVEELVNRYRIDK</sequence>
<name>A0A0B7IGF5_9FLAO</name>
<evidence type="ECO:0000313" key="3">
    <source>
        <dbReference type="Proteomes" id="UP000038200"/>
    </source>
</evidence>
<reference evidence="3 4" key="1">
    <citation type="submission" date="2015-01" db="EMBL/GenBank/DDBJ databases">
        <authorList>
            <person name="MANFREDI Pablo"/>
        </authorList>
    </citation>
    <scope>NUCLEOTIDE SEQUENCE [LARGE SCALE GENOMIC DNA]</scope>
    <source>
        <strain evidence="1 4">CcD38</strain>
        <strain evidence="2 3">CcD93</strain>
    </source>
</reference>
<dbReference type="AlphaFoldDB" id="A0A0B7IGF5"/>
<dbReference type="PROSITE" id="PS51257">
    <property type="entry name" value="PROKAR_LIPOPROTEIN"/>
    <property type="match status" value="1"/>
</dbReference>
<evidence type="ECO:0000313" key="2">
    <source>
        <dbReference type="EMBL" id="CEN51001.1"/>
    </source>
</evidence>
<gene>
    <name evidence="1" type="ORF">CCAND38_650002</name>
    <name evidence="2" type="ORF">CCAND93_130007</name>
</gene>
<dbReference type="EMBL" id="CDOI01000179">
    <property type="protein sequence ID" value="CEN48763.1"/>
    <property type="molecule type" value="Genomic_DNA"/>
</dbReference>
<dbReference type="RefSeq" id="WP_042005858.1">
    <property type="nucleotide sequence ID" value="NZ_CDOH01000162.1"/>
</dbReference>
<keyword evidence="4" id="KW-1185">Reference proteome</keyword>
<dbReference type="Proteomes" id="UP000045051">
    <property type="component" value="Unassembled WGS sequence"/>
</dbReference>
<dbReference type="STRING" id="1848903.CCAND38_650002"/>
<dbReference type="EMBL" id="CDOL01000035">
    <property type="protein sequence ID" value="CEN51001.1"/>
    <property type="molecule type" value="Genomic_DNA"/>
</dbReference>